<dbReference type="EMBL" id="PXYY01000068">
    <property type="protein sequence ID" value="PSJ79838.1"/>
    <property type="molecule type" value="Genomic_DNA"/>
</dbReference>
<feature type="region of interest" description="Disordered" evidence="6">
    <location>
        <begin position="585"/>
        <end position="605"/>
    </location>
</feature>
<dbReference type="PANTHER" id="PTHR10010:SF46">
    <property type="entry name" value="SODIUM-DEPENDENT PHOSPHATE TRANSPORT PROTEIN 2B"/>
    <property type="match status" value="1"/>
</dbReference>
<protein>
    <submittedName>
        <fullName evidence="8">Sodium:phosphate symporter</fullName>
    </submittedName>
</protein>
<reference evidence="8 9" key="1">
    <citation type="submission" date="2018-03" db="EMBL/GenBank/DDBJ databases">
        <title>Neisseria weixii sp. nov., isolated from the intestinal contents of Tibetan Plateau pika (Ochotona curzoniae) in Yushu, Qinghai Province, China.</title>
        <authorList>
            <person name="Gui Z."/>
        </authorList>
    </citation>
    <scope>NUCLEOTIDE SEQUENCE [LARGE SCALE GENOMIC DNA]</scope>
    <source>
        <strain evidence="8 9">ATCC 51483</strain>
    </source>
</reference>
<dbReference type="Proteomes" id="UP000241868">
    <property type="component" value="Unassembled WGS sequence"/>
</dbReference>
<sequence length="605" mass="65749">MKGKASQYVLVVLLVLGLAASFLYSASWMQLCYGLALFLLGMQCIEEGLHNVAGGKLAQWMEKSTATPLKGALFGMGATFVLQSSTLVSLLTIAFLSTGMIQLASSIAIILGTNLGSTSGIWLLALAGQSVNLSPAAVPMLVFGIVIGFFNSKTKAIGRVLIGIALIFLGVDAIKEGFQAFGTGMDFGKSRVSGMVEPLIFFVVGLLLTVVLQSSHATLILTLAALAGGQVSLMQAFAIAVGSNVGSSATTALVGMLGSDRNGQRLALAHVVFNMVTAALSLVLWWPLTRLVLLPGEWWGMTPLLQLAMFHTLFNLLGIAIFWKLQDRFATLLPRWLPDKTAGDVLLPENQAVLQPRYLHGNLLRADDTALLAVEKEVYHLGRASIEAMCHAIYVPAAAFYRDDSDEGQNLPAPPTPLELGATQVYERQIKPLYSAILDFAGKMDLEEKVQQEQLGRAFSSAWQMVEIVKESKHLQKNMQQYLTAGGSAAECDYLRLRRHVFKTLRLFRRIGGMEAGAERDALMQQLSVHTETLETFRGRVMVKLKNDELNGWQTSSLLNDINYARRIGRGSLEILSMQNTQVTVEKPVGRPSESSEVTLSDGLL</sequence>
<accession>A0A2P7TYP2</accession>
<feature type="transmembrane region" description="Helical" evidence="7">
    <location>
        <begin position="156"/>
        <end position="178"/>
    </location>
</feature>
<comment type="subcellular location">
    <subcellularLocation>
        <location evidence="1">Cell membrane</location>
        <topology evidence="1">Multi-pass membrane protein</topology>
    </subcellularLocation>
</comment>
<name>A0A2P7TYP2_9NEIS</name>
<dbReference type="GO" id="GO:0044341">
    <property type="term" value="P:sodium-dependent phosphate transport"/>
    <property type="evidence" value="ECO:0007669"/>
    <property type="project" value="InterPro"/>
</dbReference>
<dbReference type="InterPro" id="IPR003841">
    <property type="entry name" value="Na/Pi_transpt"/>
</dbReference>
<comment type="caution">
    <text evidence="8">The sequence shown here is derived from an EMBL/GenBank/DDBJ whole genome shotgun (WGS) entry which is preliminary data.</text>
</comment>
<dbReference type="RefSeq" id="WP_106742364.1">
    <property type="nucleotide sequence ID" value="NZ_PXYY01000068.1"/>
</dbReference>
<dbReference type="GO" id="GO:0005886">
    <property type="term" value="C:plasma membrane"/>
    <property type="evidence" value="ECO:0007669"/>
    <property type="project" value="UniProtKB-SubCell"/>
</dbReference>
<evidence type="ECO:0000256" key="3">
    <source>
        <dbReference type="ARBA" id="ARBA00022692"/>
    </source>
</evidence>
<organism evidence="8 9">
    <name type="scientific">Neisseria iguanae</name>
    <dbReference type="NCBI Taxonomy" id="90242"/>
    <lineage>
        <taxon>Bacteria</taxon>
        <taxon>Pseudomonadati</taxon>
        <taxon>Pseudomonadota</taxon>
        <taxon>Betaproteobacteria</taxon>
        <taxon>Neisseriales</taxon>
        <taxon>Neisseriaceae</taxon>
        <taxon>Neisseria</taxon>
    </lineage>
</organism>
<keyword evidence="5 7" id="KW-0472">Membrane</keyword>
<feature type="transmembrane region" description="Helical" evidence="7">
    <location>
        <begin position="266"/>
        <end position="288"/>
    </location>
</feature>
<evidence type="ECO:0000256" key="4">
    <source>
        <dbReference type="ARBA" id="ARBA00022989"/>
    </source>
</evidence>
<evidence type="ECO:0000313" key="8">
    <source>
        <dbReference type="EMBL" id="PSJ79838.1"/>
    </source>
</evidence>
<evidence type="ECO:0000256" key="7">
    <source>
        <dbReference type="SAM" id="Phobius"/>
    </source>
</evidence>
<feature type="transmembrane region" description="Helical" evidence="7">
    <location>
        <begin position="199"/>
        <end position="227"/>
    </location>
</feature>
<keyword evidence="4 7" id="KW-1133">Transmembrane helix</keyword>
<evidence type="ECO:0000256" key="5">
    <source>
        <dbReference type="ARBA" id="ARBA00023136"/>
    </source>
</evidence>
<evidence type="ECO:0000256" key="6">
    <source>
        <dbReference type="SAM" id="MobiDB-lite"/>
    </source>
</evidence>
<evidence type="ECO:0000256" key="1">
    <source>
        <dbReference type="ARBA" id="ARBA00004651"/>
    </source>
</evidence>
<keyword evidence="2" id="KW-1003">Cell membrane</keyword>
<dbReference type="NCBIfam" id="NF037997">
    <property type="entry name" value="Na_Pi_symport"/>
    <property type="match status" value="1"/>
</dbReference>
<evidence type="ECO:0000256" key="2">
    <source>
        <dbReference type="ARBA" id="ARBA00022475"/>
    </source>
</evidence>
<dbReference type="OrthoDB" id="9763003at2"/>
<dbReference type="PANTHER" id="PTHR10010">
    <property type="entry name" value="SOLUTE CARRIER FAMILY 34 SODIUM PHOSPHATE , MEMBER 2-RELATED"/>
    <property type="match status" value="1"/>
</dbReference>
<feature type="transmembrane region" description="Helical" evidence="7">
    <location>
        <begin position="73"/>
        <end position="97"/>
    </location>
</feature>
<feature type="transmembrane region" description="Helical" evidence="7">
    <location>
        <begin position="103"/>
        <end position="124"/>
    </location>
</feature>
<dbReference type="Pfam" id="PF02690">
    <property type="entry name" value="Na_Pi_cotrans"/>
    <property type="match status" value="2"/>
</dbReference>
<keyword evidence="3 7" id="KW-0812">Transmembrane</keyword>
<evidence type="ECO:0000313" key="9">
    <source>
        <dbReference type="Proteomes" id="UP000241868"/>
    </source>
</evidence>
<keyword evidence="9" id="KW-1185">Reference proteome</keyword>
<gene>
    <name evidence="8" type="ORF">C7N83_09835</name>
</gene>
<proteinExistence type="predicted"/>
<feature type="transmembrane region" description="Helical" evidence="7">
    <location>
        <begin position="131"/>
        <end position="150"/>
    </location>
</feature>
<feature type="transmembrane region" description="Helical" evidence="7">
    <location>
        <begin position="308"/>
        <end position="325"/>
    </location>
</feature>
<dbReference type="GO" id="GO:0005436">
    <property type="term" value="F:sodium:phosphate symporter activity"/>
    <property type="evidence" value="ECO:0007669"/>
    <property type="project" value="InterPro"/>
</dbReference>
<dbReference type="AlphaFoldDB" id="A0A2P7TYP2"/>